<dbReference type="OrthoDB" id="6538086at2759"/>
<keyword evidence="1" id="KW-0479">Metal-binding</keyword>
<protein>
    <recommendedName>
        <fullName evidence="3">CCHC-type domain-containing protein</fullName>
    </recommendedName>
</protein>
<evidence type="ECO:0000259" key="3">
    <source>
        <dbReference type="PROSITE" id="PS50158"/>
    </source>
</evidence>
<dbReference type="Pfam" id="PF00098">
    <property type="entry name" value="zf-CCHC"/>
    <property type="match status" value="1"/>
</dbReference>
<dbReference type="Proteomes" id="UP001165190">
    <property type="component" value="Unassembled WGS sequence"/>
</dbReference>
<sequence>MDPDESVSKMFDRFLVIVNGLKGFDEIIPEDKLVRKLLYSLPESWDSKRTAIIEARDLKTLKLDALVGSLLTHEIMRKGREEEKRVVEKKDVEKKKVGIALKASCQESDSSEDEDVEMAMLAKQFTRFMNSNRGRKFIRKGDFKNKCKEDEKDQITCYDCKKPGHIRSECPQLKRKSFGKKNKLKAQIATWSDDESSEEEEEVANLCLMAIDDELKVNSNLSNFDFTFDELQDAYDELQEVYDELVGKYKESILKNKKTISDLKNQNETFSKTNSELEKKLLFLVNLSNDLITKNLELEKLLSDFQDYHTNEVDNLKTSIVIGKNNFEKGNPSKSQYVKRKPFIPKQRNLNKQSRGQRVRSVWVPKELIISNNMNAIASWIPKRTKILKANTHGPKMIWVPKIKA</sequence>
<dbReference type="Gene3D" id="4.10.60.10">
    <property type="entry name" value="Zinc finger, CCHC-type"/>
    <property type="match status" value="1"/>
</dbReference>
<organism evidence="4 5">
    <name type="scientific">Hibiscus trionum</name>
    <name type="common">Flower of an hour</name>
    <dbReference type="NCBI Taxonomy" id="183268"/>
    <lineage>
        <taxon>Eukaryota</taxon>
        <taxon>Viridiplantae</taxon>
        <taxon>Streptophyta</taxon>
        <taxon>Embryophyta</taxon>
        <taxon>Tracheophyta</taxon>
        <taxon>Spermatophyta</taxon>
        <taxon>Magnoliopsida</taxon>
        <taxon>eudicotyledons</taxon>
        <taxon>Gunneridae</taxon>
        <taxon>Pentapetalae</taxon>
        <taxon>rosids</taxon>
        <taxon>malvids</taxon>
        <taxon>Malvales</taxon>
        <taxon>Malvaceae</taxon>
        <taxon>Malvoideae</taxon>
        <taxon>Hibiscus</taxon>
    </lineage>
</organism>
<evidence type="ECO:0000256" key="2">
    <source>
        <dbReference type="SAM" id="Coils"/>
    </source>
</evidence>
<dbReference type="GO" id="GO:0003676">
    <property type="term" value="F:nucleic acid binding"/>
    <property type="evidence" value="ECO:0007669"/>
    <property type="project" value="InterPro"/>
</dbReference>
<name>A0A9W7IEY4_HIBTR</name>
<evidence type="ECO:0000313" key="5">
    <source>
        <dbReference type="Proteomes" id="UP001165190"/>
    </source>
</evidence>
<proteinExistence type="predicted"/>
<dbReference type="SMART" id="SM00343">
    <property type="entry name" value="ZnF_C2HC"/>
    <property type="match status" value="1"/>
</dbReference>
<feature type="domain" description="CCHC-type" evidence="3">
    <location>
        <begin position="157"/>
        <end position="172"/>
    </location>
</feature>
<dbReference type="GO" id="GO:0008270">
    <property type="term" value="F:zinc ion binding"/>
    <property type="evidence" value="ECO:0007669"/>
    <property type="project" value="UniProtKB-KW"/>
</dbReference>
<dbReference type="PROSITE" id="PS50158">
    <property type="entry name" value="ZF_CCHC"/>
    <property type="match status" value="1"/>
</dbReference>
<dbReference type="Pfam" id="PF14223">
    <property type="entry name" value="Retrotran_gag_2"/>
    <property type="match status" value="1"/>
</dbReference>
<dbReference type="EMBL" id="BSYR01000027">
    <property type="protein sequence ID" value="GMI95579.1"/>
    <property type="molecule type" value="Genomic_DNA"/>
</dbReference>
<evidence type="ECO:0000313" key="4">
    <source>
        <dbReference type="EMBL" id="GMI95579.1"/>
    </source>
</evidence>
<reference evidence="4" key="1">
    <citation type="submission" date="2023-05" db="EMBL/GenBank/DDBJ databases">
        <title>Genome and transcriptome analyses reveal genes involved in the formation of fine ridges on petal epidermal cells in Hibiscus trionum.</title>
        <authorList>
            <person name="Koshimizu S."/>
            <person name="Masuda S."/>
            <person name="Ishii T."/>
            <person name="Shirasu K."/>
            <person name="Hoshino A."/>
            <person name="Arita M."/>
        </authorList>
    </citation>
    <scope>NUCLEOTIDE SEQUENCE</scope>
    <source>
        <strain evidence="4">Hamamatsu line</strain>
    </source>
</reference>
<evidence type="ECO:0000256" key="1">
    <source>
        <dbReference type="PROSITE-ProRule" id="PRU00047"/>
    </source>
</evidence>
<gene>
    <name evidence="4" type="ORF">HRI_003227200</name>
</gene>
<keyword evidence="5" id="KW-1185">Reference proteome</keyword>
<accession>A0A9W7IEY4</accession>
<dbReference type="InterPro" id="IPR036875">
    <property type="entry name" value="Znf_CCHC_sf"/>
</dbReference>
<comment type="caution">
    <text evidence="4">The sequence shown here is derived from an EMBL/GenBank/DDBJ whole genome shotgun (WGS) entry which is preliminary data.</text>
</comment>
<feature type="coiled-coil region" evidence="2">
    <location>
        <begin position="228"/>
        <end position="280"/>
    </location>
</feature>
<keyword evidence="1" id="KW-0863">Zinc-finger</keyword>
<dbReference type="AlphaFoldDB" id="A0A9W7IEY4"/>
<keyword evidence="1" id="KW-0862">Zinc</keyword>
<dbReference type="SUPFAM" id="SSF57756">
    <property type="entry name" value="Retrovirus zinc finger-like domains"/>
    <property type="match status" value="1"/>
</dbReference>
<keyword evidence="2" id="KW-0175">Coiled coil</keyword>
<dbReference type="InterPro" id="IPR001878">
    <property type="entry name" value="Znf_CCHC"/>
</dbReference>